<reference evidence="12" key="1">
    <citation type="submission" date="2020-06" db="EMBL/GenBank/DDBJ databases">
        <title>Thalassolituus marinus alknpb1M-1, a hydrocarbon-degrading bacterium isolated from the deep-sea overlying water using an in-situ strategy from the South China Sea basin.</title>
        <authorList>
            <person name="Dong C."/>
            <person name="Chen Y."/>
            <person name="Shao Z."/>
        </authorList>
    </citation>
    <scope>NUCLEOTIDE SEQUENCE [LARGE SCALE GENOMIC DNA]</scope>
    <source>
        <strain evidence="12">alknpb1M-1</strain>
    </source>
</reference>
<dbReference type="Pfam" id="PF25917">
    <property type="entry name" value="BSH_RND"/>
    <property type="match status" value="1"/>
</dbReference>
<evidence type="ECO:0000256" key="6">
    <source>
        <dbReference type="SAM" id="Coils"/>
    </source>
</evidence>
<dbReference type="Gene3D" id="2.40.50.100">
    <property type="match status" value="1"/>
</dbReference>
<feature type="coiled-coil region" evidence="6">
    <location>
        <begin position="123"/>
        <end position="219"/>
    </location>
</feature>
<comment type="similarity">
    <text evidence="2">Belongs to the membrane fusion protein (MFP) (TC 8.A.1) family.</text>
</comment>
<keyword evidence="3 7" id="KW-0812">Transmembrane</keyword>
<feature type="domain" description="Multidrug resistance protein MdtA-like alpha-helical hairpin" evidence="8">
    <location>
        <begin position="125"/>
        <end position="189"/>
    </location>
</feature>
<evidence type="ECO:0000259" key="10">
    <source>
        <dbReference type="Pfam" id="PF25963"/>
    </source>
</evidence>
<name>A0ABY6A6N6_9GAMM</name>
<keyword evidence="4 7" id="KW-1133">Transmembrane helix</keyword>
<keyword evidence="12" id="KW-1185">Reference proteome</keyword>
<dbReference type="SUPFAM" id="SSF56954">
    <property type="entry name" value="Outer membrane efflux proteins (OEP)"/>
    <property type="match status" value="1"/>
</dbReference>
<feature type="transmembrane region" description="Helical" evidence="7">
    <location>
        <begin position="28"/>
        <end position="45"/>
    </location>
</feature>
<evidence type="ECO:0000256" key="7">
    <source>
        <dbReference type="SAM" id="Phobius"/>
    </source>
</evidence>
<evidence type="ECO:0000256" key="3">
    <source>
        <dbReference type="ARBA" id="ARBA00022692"/>
    </source>
</evidence>
<comment type="subcellular location">
    <subcellularLocation>
        <location evidence="1">Membrane</location>
        <topology evidence="1">Single-pass membrane protein</topology>
    </subcellularLocation>
</comment>
<dbReference type="SUPFAM" id="SSF111369">
    <property type="entry name" value="HlyD-like secretion proteins"/>
    <property type="match status" value="2"/>
</dbReference>
<dbReference type="InterPro" id="IPR050739">
    <property type="entry name" value="MFP"/>
</dbReference>
<dbReference type="InterPro" id="IPR058634">
    <property type="entry name" value="AaeA-lik-b-barrel"/>
</dbReference>
<dbReference type="Pfam" id="PF25963">
    <property type="entry name" value="Beta-barrel_AAEA"/>
    <property type="match status" value="1"/>
</dbReference>
<dbReference type="PANTHER" id="PTHR30386">
    <property type="entry name" value="MEMBRANE FUSION SUBUNIT OF EMRAB-TOLC MULTIDRUG EFFLUX PUMP"/>
    <property type="match status" value="1"/>
</dbReference>
<keyword evidence="6" id="KW-0175">Coiled coil</keyword>
<evidence type="ECO:0000259" key="9">
    <source>
        <dbReference type="Pfam" id="PF25917"/>
    </source>
</evidence>
<accession>A0ABY6A6N6</accession>
<proteinExistence type="inferred from homology"/>
<dbReference type="InterPro" id="IPR058624">
    <property type="entry name" value="MdtA-like_HH"/>
</dbReference>
<dbReference type="EMBL" id="CP054475">
    <property type="protein sequence ID" value="UXD86325.1"/>
    <property type="molecule type" value="Genomic_DNA"/>
</dbReference>
<protein>
    <submittedName>
        <fullName evidence="11">HlyD family secretion protein</fullName>
    </submittedName>
</protein>
<evidence type="ECO:0000256" key="1">
    <source>
        <dbReference type="ARBA" id="ARBA00004167"/>
    </source>
</evidence>
<feature type="domain" description="p-hydroxybenzoic acid efflux pump subunit AaeA-like beta-barrel" evidence="10">
    <location>
        <begin position="254"/>
        <end position="348"/>
    </location>
</feature>
<evidence type="ECO:0000313" key="12">
    <source>
        <dbReference type="Proteomes" id="UP001065322"/>
    </source>
</evidence>
<organism evidence="11 12">
    <name type="scientific">Thalassolituus hydrocarboniclasticus</name>
    <dbReference type="NCBI Taxonomy" id="2742796"/>
    <lineage>
        <taxon>Bacteria</taxon>
        <taxon>Pseudomonadati</taxon>
        <taxon>Pseudomonadota</taxon>
        <taxon>Gammaproteobacteria</taxon>
        <taxon>Oceanospirillales</taxon>
        <taxon>Oceanospirillaceae</taxon>
        <taxon>Thalassolituus</taxon>
    </lineage>
</organism>
<evidence type="ECO:0000256" key="2">
    <source>
        <dbReference type="ARBA" id="ARBA00009477"/>
    </source>
</evidence>
<evidence type="ECO:0000313" key="11">
    <source>
        <dbReference type="EMBL" id="UXD86325.1"/>
    </source>
</evidence>
<keyword evidence="5 7" id="KW-0472">Membrane</keyword>
<sequence>MNKTENSGSEAAVQQLSDDDVGNPARKVAVPLLSVLLLLIVWYAVSDRVSPYSGRGAVSAYVAQLAARVPGQVTEVLVQDGDVVEAGTLLFRLDPRPFELAVRQAEARLARAVQSSQAGAASIISSQARVAQARAQLENVRATTNRTLSLERRGLVSLADADNARAGLLSAEADAEKAEADLQSAILELGAQGENNPEIQAARADLEKAQLDRHFAEVEAPTRGVITNLHLAVGQYVAAGSAAVTFIDARGAWITADLRENQIGHVVTGDEVDILFDAMPGTIFRGHVQSLAWGIDPGRPYAGGLAQNQPENDWFEPARRIPVRIELSDSLDAWPAPVKAGGKVAVVVYAGGRNNPVSWIAAGLLRIKSYLSYLY</sequence>
<dbReference type="RefSeq" id="WP_260998292.1">
    <property type="nucleotide sequence ID" value="NZ_CP054475.1"/>
</dbReference>
<evidence type="ECO:0000256" key="5">
    <source>
        <dbReference type="ARBA" id="ARBA00023136"/>
    </source>
</evidence>
<gene>
    <name evidence="11" type="ORF">HUF19_02160</name>
</gene>
<evidence type="ECO:0000259" key="8">
    <source>
        <dbReference type="Pfam" id="PF25876"/>
    </source>
</evidence>
<dbReference type="Proteomes" id="UP001065322">
    <property type="component" value="Chromosome"/>
</dbReference>
<dbReference type="InterPro" id="IPR058625">
    <property type="entry name" value="MdtA-like_BSH"/>
</dbReference>
<dbReference type="Pfam" id="PF25876">
    <property type="entry name" value="HH_MFP_RND"/>
    <property type="match status" value="1"/>
</dbReference>
<dbReference type="PANTHER" id="PTHR30386:SF26">
    <property type="entry name" value="TRANSPORT PROTEIN COMB"/>
    <property type="match status" value="1"/>
</dbReference>
<dbReference type="PRINTS" id="PR01490">
    <property type="entry name" value="RTXTOXIND"/>
</dbReference>
<feature type="domain" description="Multidrug resistance protein MdtA-like barrel-sandwich hybrid" evidence="9">
    <location>
        <begin position="63"/>
        <end position="244"/>
    </location>
</feature>
<dbReference type="Gene3D" id="1.10.287.470">
    <property type="entry name" value="Helix hairpin bin"/>
    <property type="match status" value="1"/>
</dbReference>
<dbReference type="Gene3D" id="2.40.30.170">
    <property type="match status" value="1"/>
</dbReference>
<evidence type="ECO:0000256" key="4">
    <source>
        <dbReference type="ARBA" id="ARBA00022989"/>
    </source>
</evidence>